<sequence length="140" mass="16071">MNILQKIESKLIPTFSDKAVDKELEDFTVKKIQKKLSYQQLKIDLLSIGFAISGILAIYFLFRNAHSWLMQGMYCMGYLVPADCRNQAEALFPYYSDQTWLAFGLVLLAFALAIKVYQNCRIEEALESGLEKKVAKENMK</sequence>
<keyword evidence="3" id="KW-1185">Reference proteome</keyword>
<keyword evidence="1" id="KW-0812">Transmembrane</keyword>
<evidence type="ECO:0000256" key="1">
    <source>
        <dbReference type="SAM" id="Phobius"/>
    </source>
</evidence>
<keyword evidence="1" id="KW-0472">Membrane</keyword>
<accession>A0ABQ3DUB7</accession>
<feature type="transmembrane region" description="Helical" evidence="1">
    <location>
        <begin position="43"/>
        <end position="62"/>
    </location>
</feature>
<organism evidence="2 3">
    <name type="scientific">Salinicola rhizosphaerae</name>
    <dbReference type="NCBI Taxonomy" id="1443141"/>
    <lineage>
        <taxon>Bacteria</taxon>
        <taxon>Pseudomonadati</taxon>
        <taxon>Pseudomonadota</taxon>
        <taxon>Gammaproteobacteria</taxon>
        <taxon>Oceanospirillales</taxon>
        <taxon>Halomonadaceae</taxon>
        <taxon>Salinicola</taxon>
    </lineage>
</organism>
<comment type="caution">
    <text evidence="2">The sequence shown here is derived from an EMBL/GenBank/DDBJ whole genome shotgun (WGS) entry which is preliminary data.</text>
</comment>
<evidence type="ECO:0000313" key="3">
    <source>
        <dbReference type="Proteomes" id="UP000646745"/>
    </source>
</evidence>
<evidence type="ECO:0000313" key="2">
    <source>
        <dbReference type="EMBL" id="GHB13048.1"/>
    </source>
</evidence>
<dbReference type="Proteomes" id="UP000646745">
    <property type="component" value="Unassembled WGS sequence"/>
</dbReference>
<keyword evidence="1" id="KW-1133">Transmembrane helix</keyword>
<gene>
    <name evidence="2" type="ORF">GCM10009038_08900</name>
</gene>
<dbReference type="EMBL" id="BMZI01000002">
    <property type="protein sequence ID" value="GHB13048.1"/>
    <property type="molecule type" value="Genomic_DNA"/>
</dbReference>
<feature type="transmembrane region" description="Helical" evidence="1">
    <location>
        <begin position="100"/>
        <end position="117"/>
    </location>
</feature>
<reference evidence="3" key="1">
    <citation type="journal article" date="2019" name="Int. J. Syst. Evol. Microbiol.">
        <title>The Global Catalogue of Microorganisms (GCM) 10K type strain sequencing project: providing services to taxonomists for standard genome sequencing and annotation.</title>
        <authorList>
            <consortium name="The Broad Institute Genomics Platform"/>
            <consortium name="The Broad Institute Genome Sequencing Center for Infectious Disease"/>
            <person name="Wu L."/>
            <person name="Ma J."/>
        </authorList>
    </citation>
    <scope>NUCLEOTIDE SEQUENCE [LARGE SCALE GENOMIC DNA]</scope>
    <source>
        <strain evidence="3">KCTC 32998</strain>
    </source>
</reference>
<dbReference type="RefSeq" id="WP_189443444.1">
    <property type="nucleotide sequence ID" value="NZ_BMZI01000002.1"/>
</dbReference>
<proteinExistence type="predicted"/>
<name>A0ABQ3DUB7_9GAMM</name>
<protein>
    <submittedName>
        <fullName evidence="2">Uncharacterized protein</fullName>
    </submittedName>
</protein>